<feature type="chain" id="PRO_5040130279" evidence="8">
    <location>
        <begin position="22"/>
        <end position="892"/>
    </location>
</feature>
<organism evidence="10 11">
    <name type="scientific">Spinacia oleracea</name>
    <name type="common">Spinach</name>
    <dbReference type="NCBI Taxonomy" id="3562"/>
    <lineage>
        <taxon>Eukaryota</taxon>
        <taxon>Viridiplantae</taxon>
        <taxon>Streptophyta</taxon>
        <taxon>Embryophyta</taxon>
        <taxon>Tracheophyta</taxon>
        <taxon>Spermatophyta</taxon>
        <taxon>Magnoliopsida</taxon>
        <taxon>eudicotyledons</taxon>
        <taxon>Gunneridae</taxon>
        <taxon>Pentapetalae</taxon>
        <taxon>Caryophyllales</taxon>
        <taxon>Chenopodiaceae</taxon>
        <taxon>Chenopodioideae</taxon>
        <taxon>Anserineae</taxon>
        <taxon>Spinacia</taxon>
    </lineage>
</organism>
<reference evidence="10" key="1">
    <citation type="journal article" date="2021" name="Nat. Commun.">
        <title>Genomic analyses provide insights into spinach domestication and the genetic basis of agronomic traits.</title>
        <authorList>
            <person name="Cai X."/>
            <person name="Sun X."/>
            <person name="Xu C."/>
            <person name="Sun H."/>
            <person name="Wang X."/>
            <person name="Ge C."/>
            <person name="Zhang Z."/>
            <person name="Wang Q."/>
            <person name="Fei Z."/>
            <person name="Jiao C."/>
            <person name="Wang Q."/>
        </authorList>
    </citation>
    <scope>NUCLEOTIDE SEQUENCE [LARGE SCALE GENOMIC DNA]</scope>
    <source>
        <strain evidence="10">cv. Varoflay</strain>
    </source>
</reference>
<dbReference type="PANTHER" id="PTHR21419">
    <property type="match status" value="1"/>
</dbReference>
<gene>
    <name evidence="11" type="primary">LOC110798414</name>
</gene>
<sequence length="892" mass="99022">MNFSAIRWSLIFLVLFGIINSSNVVAQQESKSNKFREREATDDSAGYPNLDENELLNTQCPRNLELRWQTEVSSSIYATPLIADINSDGKLDIVVPSFVHYLEVLEGSDGDKLPGWPAYHQSTVHASPLLYDIDKDGVREIALATYNGEVLFFRASGYLMSDKLVVPRRRVRKNWFEGLNPDPVDRSHPDVDDQLLVQEAAEMNLVPRTKKESSVPDIPSSGGNPVMINVSSLNVDRKNDGIEKSNLEIAKSMNVSLDAGSISDVMNTSSVNEGSKNESQESSNLSKIVTNSSDNTVSNDNTVNVENGAINSSSTNGLDSNMKTENRQNSRRRLLEETSFKGAGDGSENVQTATVENDNALEAEADSSFDLFRGSDELADEYNYDYDDYVDENMWGDEDWTESQHETVEDYVDIDSHILSTPVIADIDNDGVSEMVVAVSYFFDRDYYDKPENAKDLGGIDIGKYVAGGIVAFNLDTKQVKWTANLDLSTDSSKFRAYIYSSPSVVDLDNDGNLDILIGTSFGLFYVLDHHGKVRDNFPLEMAEIQGAVVAGDINDDGKIELVSADVHGNVAAWNAQGKEIWETHVKSLIPQGPVIGDVDGDGHTDIVVPTISGNIYVLNGKDGKHVRPYPYRTHGRIMNQVLLVDLSKRGEKKKGLTIVTTSFDGYLYLIDGPTSCADVVDIGETSYSMVLADNVDGGDDLDLIVTTMNGNVFCFSTPSPHHVLKAWRSAYQGRNNVASRYNREGIYVLPSHRNFRDEEGKNFWVEFEIVDAYRHPSGTQAPYNVTITLLVPGNFQGERSIKQNKIYDSPGKYRMKLPTVGVRTTGTVLIEMVDSNGLSFSDEFSLTFHMYYYKLLKWLVILPMLGMFGILVILRPQEAVPLPSFSRNTDL</sequence>
<dbReference type="KEGG" id="soe:110798414"/>
<feature type="compositionally biased region" description="Basic and acidic residues" evidence="6">
    <location>
        <begin position="322"/>
        <end position="332"/>
    </location>
</feature>
<keyword evidence="5 7" id="KW-0472">Membrane</keyword>
<evidence type="ECO:0000259" key="9">
    <source>
        <dbReference type="Pfam" id="PF23722"/>
    </source>
</evidence>
<dbReference type="PANTHER" id="PTHR21419:SF23">
    <property type="entry name" value="PROTEIN DEFECTIVE IN EXINE FORMATION 1"/>
    <property type="match status" value="1"/>
</dbReference>
<keyword evidence="10" id="KW-1185">Reference proteome</keyword>
<dbReference type="Proteomes" id="UP000813463">
    <property type="component" value="Chromosome 5"/>
</dbReference>
<dbReference type="InterPro" id="IPR013517">
    <property type="entry name" value="FG-GAP"/>
</dbReference>
<evidence type="ECO:0000313" key="10">
    <source>
        <dbReference type="Proteomes" id="UP000813463"/>
    </source>
</evidence>
<feature type="compositionally biased region" description="Low complexity" evidence="6">
    <location>
        <begin position="289"/>
        <end position="305"/>
    </location>
</feature>
<evidence type="ECO:0000256" key="3">
    <source>
        <dbReference type="ARBA" id="ARBA00022729"/>
    </source>
</evidence>
<dbReference type="AlphaFoldDB" id="A0A9R0J1I4"/>
<evidence type="ECO:0000256" key="5">
    <source>
        <dbReference type="ARBA" id="ARBA00023136"/>
    </source>
</evidence>
<accession>A0A9R0J1I4</accession>
<dbReference type="InterPro" id="IPR015943">
    <property type="entry name" value="WD40/YVTN_repeat-like_dom_sf"/>
</dbReference>
<dbReference type="InterPro" id="IPR056376">
    <property type="entry name" value="DEX1_C"/>
</dbReference>
<dbReference type="OrthoDB" id="200924at2759"/>
<name>A0A9R0J1I4_SPIOL</name>
<evidence type="ECO:0000256" key="1">
    <source>
        <dbReference type="ARBA" id="ARBA00004167"/>
    </source>
</evidence>
<dbReference type="InterPro" id="IPR045232">
    <property type="entry name" value="FAM234"/>
</dbReference>
<feature type="region of interest" description="Disordered" evidence="6">
    <location>
        <begin position="266"/>
        <end position="332"/>
    </location>
</feature>
<keyword evidence="2 7" id="KW-0812">Transmembrane</keyword>
<dbReference type="GO" id="GO:0016020">
    <property type="term" value="C:membrane"/>
    <property type="evidence" value="ECO:0007669"/>
    <property type="project" value="UniProtKB-SubCell"/>
</dbReference>
<proteinExistence type="predicted"/>
<evidence type="ECO:0000313" key="11">
    <source>
        <dbReference type="RefSeq" id="XP_021859276.1"/>
    </source>
</evidence>
<evidence type="ECO:0000256" key="8">
    <source>
        <dbReference type="SAM" id="SignalP"/>
    </source>
</evidence>
<keyword evidence="4 7" id="KW-1133">Transmembrane helix</keyword>
<dbReference type="RefSeq" id="XP_021859276.1">
    <property type="nucleotide sequence ID" value="XM_022003584.2"/>
</dbReference>
<keyword evidence="3 8" id="KW-0732">Signal</keyword>
<evidence type="ECO:0000256" key="7">
    <source>
        <dbReference type="SAM" id="Phobius"/>
    </source>
</evidence>
<feature type="region of interest" description="Disordered" evidence="6">
    <location>
        <begin position="30"/>
        <end position="52"/>
    </location>
</feature>
<dbReference type="Gene3D" id="2.130.10.10">
    <property type="entry name" value="YVTN repeat-like/Quinoprotein amine dehydrogenase"/>
    <property type="match status" value="1"/>
</dbReference>
<dbReference type="Pfam" id="PF23722">
    <property type="entry name" value="Beta-sand_DEX1"/>
    <property type="match status" value="1"/>
</dbReference>
<evidence type="ECO:0000256" key="6">
    <source>
        <dbReference type="SAM" id="MobiDB-lite"/>
    </source>
</evidence>
<feature type="domain" description="DEX1 C-terminal" evidence="9">
    <location>
        <begin position="746"/>
        <end position="850"/>
    </location>
</feature>
<dbReference type="InterPro" id="IPR028994">
    <property type="entry name" value="Integrin_alpha_N"/>
</dbReference>
<reference evidence="11" key="2">
    <citation type="submission" date="2025-08" db="UniProtKB">
        <authorList>
            <consortium name="RefSeq"/>
        </authorList>
    </citation>
    <scope>IDENTIFICATION</scope>
    <source>
        <tissue evidence="11">Leaf</tissue>
    </source>
</reference>
<feature type="transmembrane region" description="Helical" evidence="7">
    <location>
        <begin position="856"/>
        <end position="875"/>
    </location>
</feature>
<feature type="compositionally biased region" description="Basic and acidic residues" evidence="6">
    <location>
        <begin position="31"/>
        <end position="41"/>
    </location>
</feature>
<protein>
    <submittedName>
        <fullName evidence="11">Protein DEFECTIVE IN EXINE FORMATION 1</fullName>
    </submittedName>
</protein>
<evidence type="ECO:0000256" key="2">
    <source>
        <dbReference type="ARBA" id="ARBA00022692"/>
    </source>
</evidence>
<comment type="subcellular location">
    <subcellularLocation>
        <location evidence="1">Membrane</location>
        <topology evidence="1">Single-pass membrane protein</topology>
    </subcellularLocation>
</comment>
<dbReference type="GeneID" id="110798414"/>
<feature type="compositionally biased region" description="Polar residues" evidence="6">
    <location>
        <begin position="309"/>
        <end position="321"/>
    </location>
</feature>
<dbReference type="SUPFAM" id="SSF69318">
    <property type="entry name" value="Integrin alpha N-terminal domain"/>
    <property type="match status" value="1"/>
</dbReference>
<evidence type="ECO:0000256" key="4">
    <source>
        <dbReference type="ARBA" id="ARBA00022989"/>
    </source>
</evidence>
<dbReference type="Pfam" id="PF13517">
    <property type="entry name" value="FG-GAP_3"/>
    <property type="match status" value="1"/>
</dbReference>
<feature type="signal peptide" evidence="8">
    <location>
        <begin position="1"/>
        <end position="21"/>
    </location>
</feature>